<sequence>MAEVAQPILRVTAPRRPFKDHENTVLAVAVFPDGYRMVTGSIDKTLRLWNLKDGVVLKKMEGHQSTVKAVAVSRDGKLIASGDENGQLIAWNGDTGESLTEAVKVHSTWIRSLDFSPDGTELASGSWDKTTELWCTKTWQVQGNPIICGGEVNCVRYSPSGEFLAIASTDLIIYNPRTKERIATLKTTASPCAFALTWTPNGARLLSASTISDPNIREWDSSTWKQVGDPWTGHSDTIHAIAVNRTGTLIASACKDNHTRLWRPSDRRTIAIFKDTHEVCCVTFSTDGTNILSGGRNMMIKEWAIPESALLESPPEEEARDSNSKAPAESSLPSLSTPQISIATAETSQAFTRITTPVRAYKDHKETVHAVAVFPDGRRMVTGSYDNMVHIWDLKDGVLLKKMEGHSGWVWAVAVSRDGKLVASGDDNGTLIVWHGDTGEILIPAVKAHAGRIRSMNFSPDGALLATGSTDKTTELWSTDTWKAQGNPINCGGIIYCVRFSPSGEHLAISTDGDKDILIYNAHTRECITNLKAASSPSSLAWMPDGTRLLSGGPLADPTIREWDTSTWKQVGEAWMGHAHCINVLAVNPNATFIVSGSDDNLMRLWRLSDRQTIAIFKDTHEVYCGVFSTDGKRILAGGRNMMIREWALPENTLRDDIPKEQAASSIQLRLTPSTSIATAEAMQVIPRFATPHRAFKDHKNTVFAVAIFPDGDRMVTTSMDQTLLLWNLKDGTVLKKMEGHQSTVRAVAVSADGQLIASGDENGALIAWHGVTGESLTDAIKVHTTWIRSLDFSPDGTALASGSWDKTTELWCTKTWQVPGNPINCGGEVNCVRYSPSGEFLAIAGSDILICNSRTSECIATLKTATSPWAYALEWTPDGTRLFSGGTNSDPNIREWDTSTWKQIGDHWSGHTDYIYAIAVDPTGTLVASACKDNHVRLWRASDRRTIAIYKDPYEVYCAIFSKDGKHILSGGRTMMVKEWEVPEDALLDAPKVQVSEDALPKDAPEEQATDKHASSEDASGEQVTSKHTSSEEFQEHHRDATDEHTLWEDVLEEQATSEHALSSCTCNHGVKAQDPHSKILSISTTALSACITGDLPLAEDVLTQEIGDDADNYNSYANRSFVMARKSDWDRALHDALKVRFS</sequence>
<evidence type="ECO:0000256" key="1">
    <source>
        <dbReference type="ARBA" id="ARBA00022574"/>
    </source>
</evidence>
<feature type="repeat" description="WD" evidence="3">
    <location>
        <begin position="231"/>
        <end position="272"/>
    </location>
</feature>
<feature type="repeat" description="WD" evidence="3">
    <location>
        <begin position="361"/>
        <end position="402"/>
    </location>
</feature>
<feature type="repeat" description="WD" evidence="3">
    <location>
        <begin position="781"/>
        <end position="812"/>
    </location>
</feature>
<dbReference type="STRING" id="1314800.A0A1B7MYB1"/>
<protein>
    <submittedName>
        <fullName evidence="5">WD40 repeat-like protein</fullName>
    </submittedName>
</protein>
<feature type="compositionally biased region" description="Basic and acidic residues" evidence="4">
    <location>
        <begin position="1030"/>
        <end position="1044"/>
    </location>
</feature>
<feature type="region of interest" description="Disordered" evidence="4">
    <location>
        <begin position="312"/>
        <end position="337"/>
    </location>
</feature>
<dbReference type="SMART" id="SM00320">
    <property type="entry name" value="WD40"/>
    <property type="match status" value="21"/>
</dbReference>
<organism evidence="5 6">
    <name type="scientific">Rhizopogon vinicolor AM-OR11-026</name>
    <dbReference type="NCBI Taxonomy" id="1314800"/>
    <lineage>
        <taxon>Eukaryota</taxon>
        <taxon>Fungi</taxon>
        <taxon>Dikarya</taxon>
        <taxon>Basidiomycota</taxon>
        <taxon>Agaricomycotina</taxon>
        <taxon>Agaricomycetes</taxon>
        <taxon>Agaricomycetidae</taxon>
        <taxon>Boletales</taxon>
        <taxon>Suillineae</taxon>
        <taxon>Rhizopogonaceae</taxon>
        <taxon>Rhizopogon</taxon>
    </lineage>
</organism>
<dbReference type="SUPFAM" id="SSF50978">
    <property type="entry name" value="WD40 repeat-like"/>
    <property type="match status" value="2"/>
</dbReference>
<evidence type="ECO:0000256" key="3">
    <source>
        <dbReference type="PROSITE-ProRule" id="PRU00221"/>
    </source>
</evidence>
<dbReference type="PROSITE" id="PS00678">
    <property type="entry name" value="WD_REPEATS_1"/>
    <property type="match status" value="3"/>
</dbReference>
<feature type="repeat" description="WD" evidence="3">
    <location>
        <begin position="446"/>
        <end position="481"/>
    </location>
</feature>
<dbReference type="InParanoid" id="A0A1B7MYB1"/>
<dbReference type="PANTHER" id="PTHR19848">
    <property type="entry name" value="WD40 REPEAT PROTEIN"/>
    <property type="match status" value="1"/>
</dbReference>
<dbReference type="PRINTS" id="PR00320">
    <property type="entry name" value="GPROTEINBRPT"/>
</dbReference>
<feature type="region of interest" description="Disordered" evidence="4">
    <location>
        <begin position="999"/>
        <end position="1044"/>
    </location>
</feature>
<dbReference type="PROSITE" id="PS50082">
    <property type="entry name" value="WD_REPEATS_2"/>
    <property type="match status" value="12"/>
</dbReference>
<dbReference type="Proteomes" id="UP000092154">
    <property type="component" value="Unassembled WGS sequence"/>
</dbReference>
<dbReference type="InterPro" id="IPR001680">
    <property type="entry name" value="WD40_rpt"/>
</dbReference>
<dbReference type="PANTHER" id="PTHR19848:SF8">
    <property type="entry name" value="F-BOX AND WD REPEAT DOMAIN CONTAINING 7"/>
    <property type="match status" value="1"/>
</dbReference>
<feature type="repeat" description="WD" evidence="3">
    <location>
        <begin position="60"/>
        <end position="101"/>
    </location>
</feature>
<feature type="repeat" description="WD" evidence="3">
    <location>
        <begin position="403"/>
        <end position="444"/>
    </location>
</feature>
<evidence type="ECO:0000313" key="5">
    <source>
        <dbReference type="EMBL" id="OAX37567.1"/>
    </source>
</evidence>
<dbReference type="InterPro" id="IPR036322">
    <property type="entry name" value="WD40_repeat_dom_sf"/>
</dbReference>
<dbReference type="InterPro" id="IPR011047">
    <property type="entry name" value="Quinoprotein_ADH-like_sf"/>
</dbReference>
<dbReference type="InterPro" id="IPR020472">
    <property type="entry name" value="WD40_PAC1"/>
</dbReference>
<dbReference type="CDD" id="cd00200">
    <property type="entry name" value="WD40"/>
    <property type="match status" value="3"/>
</dbReference>
<feature type="repeat" description="WD" evidence="3">
    <location>
        <begin position="18"/>
        <end position="59"/>
    </location>
</feature>
<evidence type="ECO:0000256" key="4">
    <source>
        <dbReference type="SAM" id="MobiDB-lite"/>
    </source>
</evidence>
<evidence type="ECO:0000313" key="6">
    <source>
        <dbReference type="Proteomes" id="UP000092154"/>
    </source>
</evidence>
<dbReference type="OrthoDB" id="10251741at2759"/>
<evidence type="ECO:0000256" key="2">
    <source>
        <dbReference type="ARBA" id="ARBA00022737"/>
    </source>
</evidence>
<dbReference type="SUPFAM" id="SSF50998">
    <property type="entry name" value="Quinoprotein alcohol dehydrogenase-like"/>
    <property type="match status" value="1"/>
</dbReference>
<dbReference type="PROSITE" id="PS50294">
    <property type="entry name" value="WD_REPEATS_REGION"/>
    <property type="match status" value="12"/>
</dbReference>
<feature type="repeat" description="WD" evidence="3">
    <location>
        <begin position="696"/>
        <end position="737"/>
    </location>
</feature>
<feature type="repeat" description="WD" evidence="3">
    <location>
        <begin position="103"/>
        <end position="134"/>
    </location>
</feature>
<keyword evidence="1 3" id="KW-0853">WD repeat</keyword>
<feature type="repeat" description="WD" evidence="3">
    <location>
        <begin position="575"/>
        <end position="616"/>
    </location>
</feature>
<proteinExistence type="predicted"/>
<feature type="compositionally biased region" description="Basic and acidic residues" evidence="4">
    <location>
        <begin position="1000"/>
        <end position="1017"/>
    </location>
</feature>
<dbReference type="InterPro" id="IPR015943">
    <property type="entry name" value="WD40/YVTN_repeat-like_dom_sf"/>
</dbReference>
<feature type="repeat" description="WD" evidence="3">
    <location>
        <begin position="738"/>
        <end position="779"/>
    </location>
</feature>
<dbReference type="InterPro" id="IPR019775">
    <property type="entry name" value="WD40_repeat_CS"/>
</dbReference>
<keyword evidence="6" id="KW-1185">Reference proteome</keyword>
<keyword evidence="2" id="KW-0677">Repeat</keyword>
<accession>A0A1B7MYB1</accession>
<reference evidence="5 6" key="1">
    <citation type="submission" date="2016-06" db="EMBL/GenBank/DDBJ databases">
        <title>Comparative genomics of the ectomycorrhizal sister species Rhizopogon vinicolor and Rhizopogon vesiculosus (Basidiomycota: Boletales) reveals a divergence of the mating type B locus.</title>
        <authorList>
            <consortium name="DOE Joint Genome Institute"/>
            <person name="Mujic A.B."/>
            <person name="Kuo A."/>
            <person name="Tritt A."/>
            <person name="Lipzen A."/>
            <person name="Chen C."/>
            <person name="Johnson J."/>
            <person name="Sharma A."/>
            <person name="Barry K."/>
            <person name="Grigoriev I.V."/>
            <person name="Spatafora J.W."/>
        </authorList>
    </citation>
    <scope>NUCLEOTIDE SEQUENCE [LARGE SCALE GENOMIC DNA]</scope>
    <source>
        <strain evidence="5 6">AM-OR11-026</strain>
    </source>
</reference>
<dbReference type="Pfam" id="PF00400">
    <property type="entry name" value="WD40"/>
    <property type="match status" value="16"/>
</dbReference>
<dbReference type="Gene3D" id="2.130.10.10">
    <property type="entry name" value="YVTN repeat-like/Quinoprotein amine dehydrogenase"/>
    <property type="match status" value="6"/>
</dbReference>
<dbReference type="AlphaFoldDB" id="A0A1B7MYB1"/>
<dbReference type="EMBL" id="KV448344">
    <property type="protein sequence ID" value="OAX37567.1"/>
    <property type="molecule type" value="Genomic_DNA"/>
</dbReference>
<name>A0A1B7MYB1_9AGAM</name>
<feature type="repeat" description="WD" evidence="3">
    <location>
        <begin position="909"/>
        <end position="950"/>
    </location>
</feature>
<gene>
    <name evidence="5" type="ORF">K503DRAFT_226788</name>
</gene>